<reference evidence="3" key="1">
    <citation type="journal article" date="2016" name="Stand. Genomic Sci.">
        <title>Complete genome sequence of Methanospirillum hungatei type strain JF1.</title>
        <authorList>
            <person name="Gunsalus R.P."/>
            <person name="Cook L.E."/>
            <person name="Crable B."/>
            <person name="Rohlin L."/>
            <person name="McDonald E."/>
            <person name="Mouttaki H."/>
            <person name="Sieber J.R."/>
            <person name="Poweleit N."/>
            <person name="Zhou H."/>
            <person name="Lapidus A.L."/>
            <person name="Daligault H.E."/>
            <person name="Land M."/>
            <person name="Gilna P."/>
            <person name="Ivanova N."/>
            <person name="Kyrpides N."/>
            <person name="Culley D.E."/>
            <person name="McInerney M.J."/>
        </authorList>
    </citation>
    <scope>NUCLEOTIDE SEQUENCE [LARGE SCALE GENOMIC DNA]</scope>
    <source>
        <strain evidence="3">ATCC 27890 / DSM 864 / NBRC 100397 / JF-1</strain>
    </source>
</reference>
<keyword evidence="3" id="KW-1185">Reference proteome</keyword>
<protein>
    <submittedName>
        <fullName evidence="2">PilT protein-like protein</fullName>
    </submittedName>
</protein>
<dbReference type="SMART" id="SM00670">
    <property type="entry name" value="PINc"/>
    <property type="match status" value="1"/>
</dbReference>
<dbReference type="AlphaFoldDB" id="Q2FSM9"/>
<dbReference type="EnsemblBacteria" id="ABD41855">
    <property type="protein sequence ID" value="ABD41855"/>
    <property type="gene ID" value="Mhun_2149"/>
</dbReference>
<name>Q2FSM9_METHJ</name>
<evidence type="ECO:0000259" key="1">
    <source>
        <dbReference type="SMART" id="SM00670"/>
    </source>
</evidence>
<proteinExistence type="predicted"/>
<dbReference type="RefSeq" id="WP_011449113.1">
    <property type="nucleotide sequence ID" value="NC_007796.1"/>
</dbReference>
<sequence>MNYIDSNFFIYAVASDTPEGRWCRSTLSHIMEGEFIACTSTLTWDEIVYVLMKKINREIALECSEYFLSLPNVHYIDVSPEILKLAHSIMTQYAMKPRDAIHAACMSHQGINTIITEDTHFDRIPSVKRVWMNNIP</sequence>
<feature type="domain" description="PIN" evidence="1">
    <location>
        <begin position="1"/>
        <end position="123"/>
    </location>
</feature>
<dbReference type="HOGENOM" id="CLU_125353_2_0_2"/>
<dbReference type="PANTHER" id="PTHR38826">
    <property type="entry name" value="RIBONUCLEASE VAPC13"/>
    <property type="match status" value="1"/>
</dbReference>
<dbReference type="PANTHER" id="PTHR38826:SF5">
    <property type="entry name" value="RIBONUCLEASE VAPC13"/>
    <property type="match status" value="1"/>
</dbReference>
<dbReference type="InterPro" id="IPR029060">
    <property type="entry name" value="PIN-like_dom_sf"/>
</dbReference>
<gene>
    <name evidence="2" type="ordered locus">Mhun_2149</name>
</gene>
<dbReference type="Pfam" id="PF01850">
    <property type="entry name" value="PIN"/>
    <property type="match status" value="1"/>
</dbReference>
<dbReference type="InterPro" id="IPR002716">
    <property type="entry name" value="PIN_dom"/>
</dbReference>
<dbReference type="SUPFAM" id="SSF88723">
    <property type="entry name" value="PIN domain-like"/>
    <property type="match status" value="1"/>
</dbReference>
<evidence type="ECO:0000313" key="2">
    <source>
        <dbReference type="EMBL" id="ABD41855.1"/>
    </source>
</evidence>
<accession>Q2FSM9</accession>
<dbReference type="KEGG" id="mhu:Mhun_2149"/>
<dbReference type="OrthoDB" id="114910at2157"/>
<dbReference type="GeneID" id="25393555"/>
<dbReference type="Proteomes" id="UP000001941">
    <property type="component" value="Chromosome"/>
</dbReference>
<dbReference type="Gene3D" id="3.40.50.1010">
    <property type="entry name" value="5'-nuclease"/>
    <property type="match status" value="1"/>
</dbReference>
<organism evidence="2 3">
    <name type="scientific">Methanospirillum hungatei JF-1 (strain ATCC 27890 / DSM 864 / NBRC 100397 / JF-1)</name>
    <dbReference type="NCBI Taxonomy" id="323259"/>
    <lineage>
        <taxon>Archaea</taxon>
        <taxon>Methanobacteriati</taxon>
        <taxon>Methanobacteriota</taxon>
        <taxon>Stenosarchaea group</taxon>
        <taxon>Methanomicrobia</taxon>
        <taxon>Methanomicrobiales</taxon>
        <taxon>Methanospirillaceae</taxon>
        <taxon>Methanospirillum</taxon>
    </lineage>
</organism>
<evidence type="ECO:0000313" key="3">
    <source>
        <dbReference type="Proteomes" id="UP000001941"/>
    </source>
</evidence>
<dbReference type="InterPro" id="IPR052106">
    <property type="entry name" value="PINc/VapC_TA"/>
</dbReference>
<dbReference type="CDD" id="cd09854">
    <property type="entry name" value="PIN_VapC-like"/>
    <property type="match status" value="1"/>
</dbReference>
<dbReference type="InParanoid" id="Q2FSM9"/>
<dbReference type="EMBL" id="CP000254">
    <property type="protein sequence ID" value="ABD41855.1"/>
    <property type="molecule type" value="Genomic_DNA"/>
</dbReference>
<dbReference type="eggNOG" id="arCOG00713">
    <property type="taxonomic scope" value="Archaea"/>
</dbReference>